<feature type="domain" description="C2H2-type" evidence="4">
    <location>
        <begin position="114"/>
        <end position="137"/>
    </location>
</feature>
<organism evidence="5 6">
    <name type="scientific">Quillaja saponaria</name>
    <name type="common">Soap bark tree</name>
    <dbReference type="NCBI Taxonomy" id="32244"/>
    <lineage>
        <taxon>Eukaryota</taxon>
        <taxon>Viridiplantae</taxon>
        <taxon>Streptophyta</taxon>
        <taxon>Embryophyta</taxon>
        <taxon>Tracheophyta</taxon>
        <taxon>Spermatophyta</taxon>
        <taxon>Magnoliopsida</taxon>
        <taxon>eudicotyledons</taxon>
        <taxon>Gunneridae</taxon>
        <taxon>Pentapetalae</taxon>
        <taxon>rosids</taxon>
        <taxon>fabids</taxon>
        <taxon>Fabales</taxon>
        <taxon>Quillajaceae</taxon>
        <taxon>Quillaja</taxon>
    </lineage>
</organism>
<accession>A0AAD7PM19</accession>
<evidence type="ECO:0000256" key="2">
    <source>
        <dbReference type="SAM" id="Phobius"/>
    </source>
</evidence>
<dbReference type="PROSITE" id="PS00028">
    <property type="entry name" value="ZINC_FINGER_C2H2_1"/>
    <property type="match status" value="1"/>
</dbReference>
<keyword evidence="1" id="KW-0862">Zinc</keyword>
<reference evidence="5" key="1">
    <citation type="journal article" date="2023" name="Science">
        <title>Elucidation of the pathway for biosynthesis of saponin adjuvants from the soapbark tree.</title>
        <authorList>
            <person name="Reed J."/>
            <person name="Orme A."/>
            <person name="El-Demerdash A."/>
            <person name="Owen C."/>
            <person name="Martin L.B.B."/>
            <person name="Misra R.C."/>
            <person name="Kikuchi S."/>
            <person name="Rejzek M."/>
            <person name="Martin A.C."/>
            <person name="Harkess A."/>
            <person name="Leebens-Mack J."/>
            <person name="Louveau T."/>
            <person name="Stephenson M.J."/>
            <person name="Osbourn A."/>
        </authorList>
    </citation>
    <scope>NUCLEOTIDE SEQUENCE</scope>
    <source>
        <strain evidence="5">S10</strain>
    </source>
</reference>
<dbReference type="AlphaFoldDB" id="A0AAD7PM19"/>
<evidence type="ECO:0000256" key="1">
    <source>
        <dbReference type="PROSITE-ProRule" id="PRU00042"/>
    </source>
</evidence>
<keyword evidence="1" id="KW-0479">Metal-binding</keyword>
<keyword evidence="2" id="KW-0472">Membrane</keyword>
<keyword evidence="2" id="KW-0812">Transmembrane</keyword>
<dbReference type="PANTHER" id="PTHR21385">
    <property type="entry name" value="ZINC FINGER PROTEIN-RELATED"/>
    <property type="match status" value="1"/>
</dbReference>
<comment type="caution">
    <text evidence="5">The sequence shown here is derived from an EMBL/GenBank/DDBJ whole genome shotgun (WGS) entry which is preliminary data.</text>
</comment>
<keyword evidence="3" id="KW-0732">Signal</keyword>
<feature type="signal peptide" evidence="3">
    <location>
        <begin position="1"/>
        <end position="27"/>
    </location>
</feature>
<evidence type="ECO:0000313" key="5">
    <source>
        <dbReference type="EMBL" id="KAJ7960791.1"/>
    </source>
</evidence>
<name>A0AAD7PM19_QUISA</name>
<dbReference type="InterPro" id="IPR013087">
    <property type="entry name" value="Znf_C2H2_type"/>
</dbReference>
<evidence type="ECO:0000313" key="6">
    <source>
        <dbReference type="Proteomes" id="UP001163823"/>
    </source>
</evidence>
<sequence>MLGWSKWVIFYIICLSLSLQQLRKASSASPPIQTDQVHEDFLSGRYLKQEQGGSHEIHCSRERSRAAWKIIEEYLVPFVEKEQYQLSRRCRLHPDNDLFRDQEHHKVHLDINEWQCGFCKKSFYEEKHLDKHFDNRHGNLLNVSHSRCLADVCGALHCDHVMNSVSQKSKCNPAAASRNKHLCESLADNCFPVNEGPSASRLHEFFLHQFCDAHSCTGRQKPFSRGRRKKTSIFYIFISFLTLILLLLFYVYIYLYQRGMKRGTLELKRISQSGRKKKPF</sequence>
<gene>
    <name evidence="5" type="ORF">O6P43_021187</name>
</gene>
<evidence type="ECO:0000259" key="4">
    <source>
        <dbReference type="PROSITE" id="PS50157"/>
    </source>
</evidence>
<dbReference type="EMBL" id="JARAOO010000008">
    <property type="protein sequence ID" value="KAJ7960791.1"/>
    <property type="molecule type" value="Genomic_DNA"/>
</dbReference>
<feature type="transmembrane region" description="Helical" evidence="2">
    <location>
        <begin position="233"/>
        <end position="255"/>
    </location>
</feature>
<keyword evidence="1" id="KW-0863">Zinc-finger</keyword>
<keyword evidence="2" id="KW-1133">Transmembrane helix</keyword>
<evidence type="ECO:0000256" key="3">
    <source>
        <dbReference type="SAM" id="SignalP"/>
    </source>
</evidence>
<dbReference type="GO" id="GO:0008270">
    <property type="term" value="F:zinc ion binding"/>
    <property type="evidence" value="ECO:0007669"/>
    <property type="project" value="UniProtKB-KW"/>
</dbReference>
<feature type="chain" id="PRO_5042219273" evidence="3">
    <location>
        <begin position="28"/>
        <end position="280"/>
    </location>
</feature>
<proteinExistence type="predicted"/>
<dbReference type="PROSITE" id="PS50157">
    <property type="entry name" value="ZINC_FINGER_C2H2_2"/>
    <property type="match status" value="1"/>
</dbReference>
<dbReference type="PANTHER" id="PTHR21385:SF5">
    <property type="entry name" value="C2H2-TYPE DOMAIN-CONTAINING PROTEIN"/>
    <property type="match status" value="1"/>
</dbReference>
<dbReference type="Proteomes" id="UP001163823">
    <property type="component" value="Chromosome 8"/>
</dbReference>
<keyword evidence="6" id="KW-1185">Reference proteome</keyword>
<protein>
    <submittedName>
        <fullName evidence="5">C2H2-like zinc finger protein</fullName>
    </submittedName>
</protein>